<organism evidence="6 7">
    <name type="scientific">Echinicola vietnamensis (strain DSM 17526 / LMG 23754 / KMM 6221)</name>
    <dbReference type="NCBI Taxonomy" id="926556"/>
    <lineage>
        <taxon>Bacteria</taxon>
        <taxon>Pseudomonadati</taxon>
        <taxon>Bacteroidota</taxon>
        <taxon>Cytophagia</taxon>
        <taxon>Cytophagales</taxon>
        <taxon>Cyclobacteriaceae</taxon>
        <taxon>Echinicola</taxon>
    </lineage>
</organism>
<evidence type="ECO:0000256" key="1">
    <source>
        <dbReference type="ARBA" id="ARBA00004834"/>
    </source>
</evidence>
<dbReference type="PANTHER" id="PTHR43301:SF3">
    <property type="entry name" value="ARABINAN ENDO-1,5-ALPHA-L-ARABINOSIDASE A-RELATED"/>
    <property type="match status" value="1"/>
</dbReference>
<dbReference type="CDD" id="cd08983">
    <property type="entry name" value="GH43_Bt3655-like"/>
    <property type="match status" value="1"/>
</dbReference>
<keyword evidence="4 5" id="KW-0326">Glycosidase</keyword>
<sequence>MDHLYSSMNNKAMVIIMALVAIVACTPNVEPYEGYLFAYFEGGGEADQQEQIRFAVSADAVNWQALNGNQPVLASSAISQTGGVRDPHILRGTDDGKFYMVGTDMFTKKDGWDHNPGIVLLHSPDLIDWEHAWVDLEASYPEQFKDVKWVWAPQVIFDKAVGKYLVYFTVRFYYDDRLDFYSAYANEDFTGFEAVPQLMFKTKYGAIDGDIVEKDGVYHLFYKGHTRNKEGEEIKNGIQQATSTSLQGPWKEDFKYLDIYAGKPTRVEGSSVFKLNGKELYFLMYDLYSDHRYEYQRSTDLNHFSDTTGGFTKDFYPRHGSVISITKAEARRLHDKWGGVPPELLEK</sequence>
<dbReference type="STRING" id="926556.Echvi_0497"/>
<dbReference type="GO" id="GO:0004553">
    <property type="term" value="F:hydrolase activity, hydrolyzing O-glycosyl compounds"/>
    <property type="evidence" value="ECO:0007669"/>
    <property type="project" value="InterPro"/>
</dbReference>
<dbReference type="Proteomes" id="UP000010796">
    <property type="component" value="Chromosome"/>
</dbReference>
<dbReference type="HOGENOM" id="CLU_010779_1_0_10"/>
<comment type="similarity">
    <text evidence="2 5">Belongs to the glycosyl hydrolase 43 family.</text>
</comment>
<dbReference type="KEGG" id="evi:Echvi_0497"/>
<dbReference type="GO" id="GO:0005975">
    <property type="term" value="P:carbohydrate metabolic process"/>
    <property type="evidence" value="ECO:0007669"/>
    <property type="project" value="InterPro"/>
</dbReference>
<accession>L0FVI9</accession>
<evidence type="ECO:0000313" key="6">
    <source>
        <dbReference type="EMBL" id="AGA76781.1"/>
    </source>
</evidence>
<dbReference type="RefSeq" id="WP_015264348.1">
    <property type="nucleotide sequence ID" value="NC_019904.1"/>
</dbReference>
<dbReference type="InterPro" id="IPR006710">
    <property type="entry name" value="Glyco_hydro_43"/>
</dbReference>
<dbReference type="InterPro" id="IPR023296">
    <property type="entry name" value="Glyco_hydro_beta-prop_sf"/>
</dbReference>
<dbReference type="AlphaFoldDB" id="L0FVI9"/>
<protein>
    <submittedName>
        <fullName evidence="6">Beta-xylosidase</fullName>
    </submittedName>
</protein>
<dbReference type="InterPro" id="IPR050727">
    <property type="entry name" value="GH43_arabinanases"/>
</dbReference>
<dbReference type="eggNOG" id="COG1621">
    <property type="taxonomic scope" value="Bacteria"/>
</dbReference>
<evidence type="ECO:0000256" key="4">
    <source>
        <dbReference type="ARBA" id="ARBA00023295"/>
    </source>
</evidence>
<dbReference type="EMBL" id="CP003346">
    <property type="protein sequence ID" value="AGA76781.1"/>
    <property type="molecule type" value="Genomic_DNA"/>
</dbReference>
<evidence type="ECO:0000256" key="3">
    <source>
        <dbReference type="ARBA" id="ARBA00022801"/>
    </source>
</evidence>
<dbReference type="Pfam" id="PF04616">
    <property type="entry name" value="Glyco_hydro_43"/>
    <property type="match status" value="1"/>
</dbReference>
<keyword evidence="3 5" id="KW-0378">Hydrolase</keyword>
<evidence type="ECO:0000313" key="7">
    <source>
        <dbReference type="Proteomes" id="UP000010796"/>
    </source>
</evidence>
<evidence type="ECO:0000256" key="5">
    <source>
        <dbReference type="RuleBase" id="RU361187"/>
    </source>
</evidence>
<gene>
    <name evidence="6" type="ordered locus">Echvi_0497</name>
</gene>
<comment type="pathway">
    <text evidence="1">Glycan metabolism; L-arabinan degradation.</text>
</comment>
<keyword evidence="7" id="KW-1185">Reference proteome</keyword>
<dbReference type="PATRIC" id="fig|926556.3.peg.498"/>
<reference evidence="7" key="1">
    <citation type="submission" date="2012-02" db="EMBL/GenBank/DDBJ databases">
        <title>The complete genome of Echinicola vietnamensis DSM 17526.</title>
        <authorList>
            <person name="Lucas S."/>
            <person name="Copeland A."/>
            <person name="Lapidus A."/>
            <person name="Glavina del Rio T."/>
            <person name="Dalin E."/>
            <person name="Tice H."/>
            <person name="Bruce D."/>
            <person name="Goodwin L."/>
            <person name="Pitluck S."/>
            <person name="Peters L."/>
            <person name="Ovchinnikova G."/>
            <person name="Teshima H."/>
            <person name="Kyrpides N."/>
            <person name="Mavromatis K."/>
            <person name="Ivanova N."/>
            <person name="Brettin T."/>
            <person name="Detter J.C."/>
            <person name="Han C."/>
            <person name="Larimer F."/>
            <person name="Land M."/>
            <person name="Hauser L."/>
            <person name="Markowitz V."/>
            <person name="Cheng J.-F."/>
            <person name="Hugenholtz P."/>
            <person name="Woyke T."/>
            <person name="Wu D."/>
            <person name="Brambilla E."/>
            <person name="Klenk H.-P."/>
            <person name="Eisen J.A."/>
        </authorList>
    </citation>
    <scope>NUCLEOTIDE SEQUENCE [LARGE SCALE GENOMIC DNA]</scope>
    <source>
        <strain evidence="7">DSM 17526 / LMG 23754 / KMM 6221</strain>
    </source>
</reference>
<dbReference type="PANTHER" id="PTHR43301">
    <property type="entry name" value="ARABINAN ENDO-1,5-ALPHA-L-ARABINOSIDASE"/>
    <property type="match status" value="1"/>
</dbReference>
<dbReference type="SUPFAM" id="SSF75005">
    <property type="entry name" value="Arabinanase/levansucrase/invertase"/>
    <property type="match status" value="1"/>
</dbReference>
<dbReference type="Gene3D" id="2.115.10.20">
    <property type="entry name" value="Glycosyl hydrolase domain, family 43"/>
    <property type="match status" value="1"/>
</dbReference>
<name>L0FVI9_ECHVK</name>
<proteinExistence type="inferred from homology"/>
<evidence type="ECO:0000256" key="2">
    <source>
        <dbReference type="ARBA" id="ARBA00009865"/>
    </source>
</evidence>